<evidence type="ECO:0008006" key="5">
    <source>
        <dbReference type="Google" id="ProtNLM"/>
    </source>
</evidence>
<sequence>MQPADAPRGRHRAGRSRPPVALLLAALALVVIGAASLVGGGVLVVGSTATGASGTPEAPERPREAAGAERGTARPGAAGVSPASVLREWDAARSAAYAAGDVDALRSLHTLGGGTGPADVAVLEAYAARGLVVDDLRFEVVGLEVVEVDEDLLVLRVEDRMTRARVLDGAGREVGLLPERGRATRELTFERDGGRWRLGAAQEERRDSG</sequence>
<evidence type="ECO:0000313" key="4">
    <source>
        <dbReference type="Proteomes" id="UP001268542"/>
    </source>
</evidence>
<dbReference type="RefSeq" id="WP_315732037.1">
    <property type="nucleotide sequence ID" value="NZ_JAVYII010000002.1"/>
</dbReference>
<protein>
    <recommendedName>
        <fullName evidence="5">Nuclear transport factor 2 family protein</fullName>
    </recommendedName>
</protein>
<reference evidence="3 4" key="1">
    <citation type="submission" date="2023-08" db="EMBL/GenBank/DDBJ databases">
        <title>Nocardioides seae sp. nov., a bacterium isolated from a soil.</title>
        <authorList>
            <person name="Wang X."/>
        </authorList>
    </citation>
    <scope>NUCLEOTIDE SEQUENCE [LARGE SCALE GENOMIC DNA]</scope>
    <source>
        <strain evidence="3 4">YZH12</strain>
    </source>
</reference>
<comment type="caution">
    <text evidence="3">The sequence shown here is derived from an EMBL/GenBank/DDBJ whole genome shotgun (WGS) entry which is preliminary data.</text>
</comment>
<keyword evidence="4" id="KW-1185">Reference proteome</keyword>
<feature type="region of interest" description="Disordered" evidence="1">
    <location>
        <begin position="49"/>
        <end position="81"/>
    </location>
</feature>
<gene>
    <name evidence="3" type="ORF">RDV89_06030</name>
</gene>
<keyword evidence="2" id="KW-0472">Membrane</keyword>
<accession>A0ABU3PTP6</accession>
<name>A0ABU3PTP6_9ACTN</name>
<keyword evidence="2" id="KW-0812">Transmembrane</keyword>
<proteinExistence type="predicted"/>
<dbReference type="EMBL" id="JAVYII010000002">
    <property type="protein sequence ID" value="MDT9592614.1"/>
    <property type="molecule type" value="Genomic_DNA"/>
</dbReference>
<evidence type="ECO:0000313" key="3">
    <source>
        <dbReference type="EMBL" id="MDT9592614.1"/>
    </source>
</evidence>
<feature type="compositionally biased region" description="Low complexity" evidence="1">
    <location>
        <begin position="68"/>
        <end position="78"/>
    </location>
</feature>
<dbReference type="Proteomes" id="UP001268542">
    <property type="component" value="Unassembled WGS sequence"/>
</dbReference>
<evidence type="ECO:0000256" key="2">
    <source>
        <dbReference type="SAM" id="Phobius"/>
    </source>
</evidence>
<feature type="transmembrane region" description="Helical" evidence="2">
    <location>
        <begin position="20"/>
        <end position="45"/>
    </location>
</feature>
<organism evidence="3 4">
    <name type="scientific">Nocardioides imazamoxiresistens</name>
    <dbReference type="NCBI Taxonomy" id="3231893"/>
    <lineage>
        <taxon>Bacteria</taxon>
        <taxon>Bacillati</taxon>
        <taxon>Actinomycetota</taxon>
        <taxon>Actinomycetes</taxon>
        <taxon>Propionibacteriales</taxon>
        <taxon>Nocardioidaceae</taxon>
        <taxon>Nocardioides</taxon>
    </lineage>
</organism>
<feature type="compositionally biased region" description="Basic and acidic residues" evidence="1">
    <location>
        <begin position="58"/>
        <end position="67"/>
    </location>
</feature>
<evidence type="ECO:0000256" key="1">
    <source>
        <dbReference type="SAM" id="MobiDB-lite"/>
    </source>
</evidence>
<keyword evidence="2" id="KW-1133">Transmembrane helix</keyword>